<feature type="non-terminal residue" evidence="12">
    <location>
        <position position="404"/>
    </location>
</feature>
<dbReference type="PANTHER" id="PTHR13448:SF0">
    <property type="entry name" value="TRANSMEMBRANE PROTEIN 214"/>
    <property type="match status" value="1"/>
</dbReference>
<keyword evidence="7 11" id="KW-1133">Transmembrane helix</keyword>
<keyword evidence="4 11" id="KW-0812">Transmembrane</keyword>
<dbReference type="AlphaFoldDB" id="A0A843VVG5"/>
<dbReference type="GO" id="GO:0005794">
    <property type="term" value="C:Golgi apparatus"/>
    <property type="evidence" value="ECO:0007669"/>
    <property type="project" value="TreeGrafter"/>
</dbReference>
<evidence type="ECO:0000313" key="12">
    <source>
        <dbReference type="EMBL" id="MQL99036.1"/>
    </source>
</evidence>
<evidence type="ECO:0000256" key="3">
    <source>
        <dbReference type="ARBA" id="ARBA00011720"/>
    </source>
</evidence>
<dbReference type="Pfam" id="PF10151">
    <property type="entry name" value="TMEM214"/>
    <property type="match status" value="1"/>
</dbReference>
<dbReference type="SUPFAM" id="SSF48371">
    <property type="entry name" value="ARM repeat"/>
    <property type="match status" value="1"/>
</dbReference>
<keyword evidence="13" id="KW-1185">Reference proteome</keyword>
<evidence type="ECO:0000256" key="11">
    <source>
        <dbReference type="SAM" id="Phobius"/>
    </source>
</evidence>
<keyword evidence="6" id="KW-0256">Endoplasmic reticulum</keyword>
<evidence type="ECO:0000256" key="7">
    <source>
        <dbReference type="ARBA" id="ARBA00022989"/>
    </source>
</evidence>
<name>A0A843VVG5_COLES</name>
<evidence type="ECO:0000256" key="1">
    <source>
        <dbReference type="ARBA" id="ARBA00004477"/>
    </source>
</evidence>
<dbReference type="PANTHER" id="PTHR13448">
    <property type="entry name" value="TRANSMEMBRANE PROTEIN 214"/>
    <property type="match status" value="1"/>
</dbReference>
<gene>
    <name evidence="12" type="ORF">Taro_031751</name>
</gene>
<comment type="subunit">
    <text evidence="3">Constitutively interacts with CASP4; required for the localization of procaspase 4 to the ER.</text>
</comment>
<dbReference type="GO" id="GO:0005789">
    <property type="term" value="C:endoplasmic reticulum membrane"/>
    <property type="evidence" value="ECO:0007669"/>
    <property type="project" value="UniProtKB-SubCell"/>
</dbReference>
<dbReference type="EMBL" id="NMUH01002285">
    <property type="protein sequence ID" value="MQL99036.1"/>
    <property type="molecule type" value="Genomic_DNA"/>
</dbReference>
<dbReference type="Proteomes" id="UP000652761">
    <property type="component" value="Unassembled WGS sequence"/>
</dbReference>
<dbReference type="InterPro" id="IPR019308">
    <property type="entry name" value="TMEM214"/>
</dbReference>
<sequence>ISESVYKTSVDWIAQRPTEGLATFVLWTLDSIFADLASQQATVKVSKKPVQQPSTKAQVAIFVVLAMTLRRKPDVLSSILPTLRENAKYQGQDKLPIIVWAIAQASQGDPVVGMYAWVHNLLPLMFGKSSGNAQVRDLILQLVERILSGPKARPILLNGAVRKGERLVPPPALEQLMRLTFPSPSSRIKMSALDFDDVLSRWKYSYTRVLQATERFEAIYPTIKELALAGSPGAKAMKPVSQQLLPASVKFTKENIPELTKEATDIFIWCLTQNPECFKQWEKLHIENVEASAAVLQKLADGWKQYATKFSPPDSLRESLKVLRSKNEEALAGGLEASTQATIKSADKYCKVILGRLSRGIGCLKGGLLVLTLAIAAGTFAVSPNMDSLDWKKLHVMFSSAPSF</sequence>
<proteinExistence type="inferred from homology"/>
<comment type="caution">
    <text evidence="12">The sequence shown here is derived from an EMBL/GenBank/DDBJ whole genome shotgun (WGS) entry which is preliminary data.</text>
</comment>
<protein>
    <recommendedName>
        <fullName evidence="14">Transmembrane protein 214</fullName>
    </recommendedName>
</protein>
<reference evidence="12" key="1">
    <citation type="submission" date="2017-07" db="EMBL/GenBank/DDBJ databases">
        <title>Taro Niue Genome Assembly and Annotation.</title>
        <authorList>
            <person name="Atibalentja N."/>
            <person name="Keating K."/>
            <person name="Fields C.J."/>
        </authorList>
    </citation>
    <scope>NUCLEOTIDE SEQUENCE</scope>
    <source>
        <strain evidence="12">Niue_2</strain>
        <tissue evidence="12">Leaf</tissue>
    </source>
</reference>
<evidence type="ECO:0000256" key="5">
    <source>
        <dbReference type="ARBA" id="ARBA00022703"/>
    </source>
</evidence>
<feature type="transmembrane region" description="Helical" evidence="11">
    <location>
        <begin position="366"/>
        <end position="383"/>
    </location>
</feature>
<dbReference type="OrthoDB" id="10022292at2759"/>
<evidence type="ECO:0008006" key="14">
    <source>
        <dbReference type="Google" id="ProtNLM"/>
    </source>
</evidence>
<keyword evidence="8 11" id="KW-0472">Membrane</keyword>
<evidence type="ECO:0000313" key="13">
    <source>
        <dbReference type="Proteomes" id="UP000652761"/>
    </source>
</evidence>
<accession>A0A843VVG5</accession>
<evidence type="ECO:0000256" key="2">
    <source>
        <dbReference type="ARBA" id="ARBA00007984"/>
    </source>
</evidence>
<evidence type="ECO:0000256" key="6">
    <source>
        <dbReference type="ARBA" id="ARBA00022824"/>
    </source>
</evidence>
<keyword evidence="9" id="KW-0325">Glycoprotein</keyword>
<comment type="subcellular location">
    <subcellularLocation>
        <location evidence="1">Endoplasmic reticulum membrane</location>
        <topology evidence="1">Multi-pass membrane protein</topology>
    </subcellularLocation>
</comment>
<evidence type="ECO:0000256" key="8">
    <source>
        <dbReference type="ARBA" id="ARBA00023136"/>
    </source>
</evidence>
<evidence type="ECO:0000256" key="9">
    <source>
        <dbReference type="ARBA" id="ARBA00023180"/>
    </source>
</evidence>
<keyword evidence="5" id="KW-0053">Apoptosis</keyword>
<comment type="similarity">
    <text evidence="2">Belongs to the TMEM214 family.</text>
</comment>
<dbReference type="InterPro" id="IPR016024">
    <property type="entry name" value="ARM-type_fold"/>
</dbReference>
<comment type="function">
    <text evidence="10">Critical mediator, in cooperation with CASP4, of endoplasmic reticulum-stress induced apoptosis. Required or the activation of CASP4 following endoplasmic reticulum stress.</text>
</comment>
<evidence type="ECO:0000256" key="4">
    <source>
        <dbReference type="ARBA" id="ARBA00022692"/>
    </source>
</evidence>
<organism evidence="12 13">
    <name type="scientific">Colocasia esculenta</name>
    <name type="common">Wild taro</name>
    <name type="synonym">Arum esculentum</name>
    <dbReference type="NCBI Taxonomy" id="4460"/>
    <lineage>
        <taxon>Eukaryota</taxon>
        <taxon>Viridiplantae</taxon>
        <taxon>Streptophyta</taxon>
        <taxon>Embryophyta</taxon>
        <taxon>Tracheophyta</taxon>
        <taxon>Spermatophyta</taxon>
        <taxon>Magnoliopsida</taxon>
        <taxon>Liliopsida</taxon>
        <taxon>Araceae</taxon>
        <taxon>Aroideae</taxon>
        <taxon>Colocasieae</taxon>
        <taxon>Colocasia</taxon>
    </lineage>
</organism>
<evidence type="ECO:0000256" key="10">
    <source>
        <dbReference type="ARBA" id="ARBA00024938"/>
    </source>
</evidence>